<keyword evidence="4 6" id="KW-1133">Transmembrane helix</keyword>
<dbReference type="Pfam" id="PF02588">
    <property type="entry name" value="YitT_membrane"/>
    <property type="match status" value="1"/>
</dbReference>
<protein>
    <submittedName>
        <fullName evidence="8">YitT family protein</fullName>
    </submittedName>
</protein>
<evidence type="ECO:0000256" key="2">
    <source>
        <dbReference type="ARBA" id="ARBA00022475"/>
    </source>
</evidence>
<feature type="transmembrane region" description="Helical" evidence="6">
    <location>
        <begin position="134"/>
        <end position="154"/>
    </location>
</feature>
<feature type="transmembrane region" description="Helical" evidence="6">
    <location>
        <begin position="37"/>
        <end position="61"/>
    </location>
</feature>
<keyword evidence="5 6" id="KW-0472">Membrane</keyword>
<dbReference type="CDD" id="cd16380">
    <property type="entry name" value="YitT_C"/>
    <property type="match status" value="1"/>
</dbReference>
<evidence type="ECO:0000256" key="1">
    <source>
        <dbReference type="ARBA" id="ARBA00004651"/>
    </source>
</evidence>
<comment type="caution">
    <text evidence="8">The sequence shown here is derived from an EMBL/GenBank/DDBJ whole genome shotgun (WGS) entry which is preliminary data.</text>
</comment>
<evidence type="ECO:0000313" key="9">
    <source>
        <dbReference type="Proteomes" id="UP001377804"/>
    </source>
</evidence>
<dbReference type="RefSeq" id="WP_339968589.1">
    <property type="nucleotide sequence ID" value="NZ_JAWMWG010000001.1"/>
</dbReference>
<keyword evidence="2" id="KW-1003">Cell membrane</keyword>
<proteinExistence type="predicted"/>
<dbReference type="Proteomes" id="UP001377804">
    <property type="component" value="Unassembled WGS sequence"/>
</dbReference>
<feature type="domain" description="DUF2179" evidence="7">
    <location>
        <begin position="209"/>
        <end position="261"/>
    </location>
</feature>
<feature type="transmembrane region" description="Helical" evidence="6">
    <location>
        <begin position="160"/>
        <end position="181"/>
    </location>
</feature>
<dbReference type="InterPro" id="IPR003740">
    <property type="entry name" value="YitT"/>
</dbReference>
<evidence type="ECO:0000256" key="3">
    <source>
        <dbReference type="ARBA" id="ARBA00022692"/>
    </source>
</evidence>
<keyword evidence="9" id="KW-1185">Reference proteome</keyword>
<dbReference type="PANTHER" id="PTHR33545">
    <property type="entry name" value="UPF0750 MEMBRANE PROTEIN YITT-RELATED"/>
    <property type="match status" value="1"/>
</dbReference>
<feature type="transmembrane region" description="Helical" evidence="6">
    <location>
        <begin position="93"/>
        <end position="114"/>
    </location>
</feature>
<dbReference type="InterPro" id="IPR019264">
    <property type="entry name" value="DUF2179"/>
</dbReference>
<reference evidence="8 9" key="1">
    <citation type="submission" date="2023-10" db="EMBL/GenBank/DDBJ databases">
        <title>Holzapfeliella saturejae sp. nov. isolated from Satureja montana flowers.</title>
        <authorList>
            <person name="Alcantara C."/>
            <person name="Zuniga M."/>
            <person name="Landete J.M."/>
            <person name="Monedero V."/>
        </authorList>
    </citation>
    <scope>NUCLEOTIDE SEQUENCE [LARGE SCALE GENOMIC DNA]</scope>
    <source>
        <strain evidence="8 9">He02</strain>
    </source>
</reference>
<comment type="subcellular location">
    <subcellularLocation>
        <location evidence="1">Cell membrane</location>
        <topology evidence="1">Multi-pass membrane protein</topology>
    </subcellularLocation>
</comment>
<keyword evidence="3 6" id="KW-0812">Transmembrane</keyword>
<dbReference type="InterPro" id="IPR051461">
    <property type="entry name" value="UPF0750_membrane"/>
</dbReference>
<evidence type="ECO:0000256" key="6">
    <source>
        <dbReference type="SAM" id="Phobius"/>
    </source>
</evidence>
<organism evidence="8 9">
    <name type="scientific">Holzapfeliella saturejae</name>
    <dbReference type="NCBI Taxonomy" id="3082953"/>
    <lineage>
        <taxon>Bacteria</taxon>
        <taxon>Bacillati</taxon>
        <taxon>Bacillota</taxon>
        <taxon>Bacilli</taxon>
        <taxon>Lactobacillales</taxon>
        <taxon>Lactobacillaceae</taxon>
        <taxon>Holzapfeliella</taxon>
    </lineage>
</organism>
<name>A0ABU8SF23_9LACO</name>
<dbReference type="EMBL" id="JAWMWG010000001">
    <property type="protein sequence ID" value="MEJ6347914.1"/>
    <property type="molecule type" value="Genomic_DNA"/>
</dbReference>
<gene>
    <name evidence="8" type="ORF">R4Y45_01550</name>
</gene>
<dbReference type="Gene3D" id="3.30.70.120">
    <property type="match status" value="1"/>
</dbReference>
<accession>A0ABU8SF23</accession>
<dbReference type="PIRSF" id="PIRSF006483">
    <property type="entry name" value="Membrane_protein_YitT"/>
    <property type="match status" value="1"/>
</dbReference>
<sequence>MLIVLGTEIIAISINMFEAPHSIGLGGVTGIAVLLEAVLSIPTFISVLVLNLLMLVLAYIFLGKKTAINIALGSFLLPVLLGVTPEIKLVNDPFVSVIAAGAIFGVGLSILYRVNSSSGGTAVPPMIIKKYFRIKEPITLLIIDVLVTVFNIFVTGFESFVIATVSLVISSAVMNYIEVGLDHKKVLYIMSAEKEDQIRRAILEYGTTTTLFDVTGGHTGYENKMVMVIIENSDYFSMLSVIEDIDPKAFVLVYNASEVHGGFSLKD</sequence>
<evidence type="ECO:0000313" key="8">
    <source>
        <dbReference type="EMBL" id="MEJ6347914.1"/>
    </source>
</evidence>
<dbReference type="InterPro" id="IPR015867">
    <property type="entry name" value="N-reg_PII/ATP_PRibTrfase_C"/>
</dbReference>
<dbReference type="Pfam" id="PF10035">
    <property type="entry name" value="DUF2179"/>
    <property type="match status" value="1"/>
</dbReference>
<evidence type="ECO:0000256" key="4">
    <source>
        <dbReference type="ARBA" id="ARBA00022989"/>
    </source>
</evidence>
<evidence type="ECO:0000256" key="5">
    <source>
        <dbReference type="ARBA" id="ARBA00023136"/>
    </source>
</evidence>
<dbReference type="PANTHER" id="PTHR33545:SF9">
    <property type="entry name" value="UPF0750 MEMBRANE PROTEIN YITE"/>
    <property type="match status" value="1"/>
</dbReference>
<feature type="transmembrane region" description="Helical" evidence="6">
    <location>
        <begin position="68"/>
        <end position="87"/>
    </location>
</feature>
<evidence type="ECO:0000259" key="7">
    <source>
        <dbReference type="Pfam" id="PF10035"/>
    </source>
</evidence>